<name>A6JF74_RAT</name>
<evidence type="ECO:0000256" key="1">
    <source>
        <dbReference type="SAM" id="MobiDB-lite"/>
    </source>
</evidence>
<feature type="region of interest" description="Disordered" evidence="1">
    <location>
        <begin position="1"/>
        <end position="39"/>
    </location>
</feature>
<dbReference type="Proteomes" id="UP000234681">
    <property type="component" value="Chromosome 3"/>
</dbReference>
<gene>
    <name evidence="2" type="ORF">rCG_63389</name>
</gene>
<organism evidence="2 3">
    <name type="scientific">Rattus norvegicus</name>
    <name type="common">Rat</name>
    <dbReference type="NCBI Taxonomy" id="10116"/>
    <lineage>
        <taxon>Eukaryota</taxon>
        <taxon>Metazoa</taxon>
        <taxon>Chordata</taxon>
        <taxon>Craniata</taxon>
        <taxon>Vertebrata</taxon>
        <taxon>Euteleostomi</taxon>
        <taxon>Mammalia</taxon>
        <taxon>Eutheria</taxon>
        <taxon>Euarchontoglires</taxon>
        <taxon>Glires</taxon>
        <taxon>Rodentia</taxon>
        <taxon>Myomorpha</taxon>
        <taxon>Muroidea</taxon>
        <taxon>Muridae</taxon>
        <taxon>Murinae</taxon>
        <taxon>Rattus</taxon>
    </lineage>
</organism>
<proteinExistence type="predicted"/>
<sequence>MVAHTCNPSNRTQEAEAGGSQVQGQPGLQSSKPAWAMKL</sequence>
<dbReference type="EMBL" id="CH473983">
    <property type="protein sequence ID" value="EDM00386.1"/>
    <property type="molecule type" value="Genomic_DNA"/>
</dbReference>
<feature type="compositionally biased region" description="Polar residues" evidence="1">
    <location>
        <begin position="20"/>
        <end position="32"/>
    </location>
</feature>
<protein>
    <submittedName>
        <fullName evidence="2">RCG63389</fullName>
    </submittedName>
</protein>
<reference evidence="2 3" key="1">
    <citation type="submission" date="2005-09" db="EMBL/GenBank/DDBJ databases">
        <authorList>
            <person name="Mural R.J."/>
            <person name="Li P.W."/>
            <person name="Adams M.D."/>
            <person name="Amanatides P.G."/>
            <person name="Baden-Tillson H."/>
            <person name="Barnstead M."/>
            <person name="Chin S.H."/>
            <person name="Dew I."/>
            <person name="Evans C.A."/>
            <person name="Ferriera S."/>
            <person name="Flanigan M."/>
            <person name="Fosler C."/>
            <person name="Glodek A."/>
            <person name="Gu Z."/>
            <person name="Holt R.A."/>
            <person name="Jennings D."/>
            <person name="Kraft C.L."/>
            <person name="Lu F."/>
            <person name="Nguyen T."/>
            <person name="Nusskern D.R."/>
            <person name="Pfannkoch C.M."/>
            <person name="Sitter C."/>
            <person name="Sutton G.G."/>
            <person name="Venter J.C."/>
            <person name="Wang Z."/>
            <person name="Woodage T."/>
            <person name="Zheng X.H."/>
            <person name="Zhong F."/>
        </authorList>
    </citation>
    <scope>NUCLEOTIDE SEQUENCE [LARGE SCALE GENOMIC DNA]</scope>
    <source>
        <strain>BN</strain>
        <strain evidence="3">Sprague-Dawley</strain>
    </source>
</reference>
<evidence type="ECO:0000313" key="2">
    <source>
        <dbReference type="EMBL" id="EDM00386.1"/>
    </source>
</evidence>
<dbReference type="AlphaFoldDB" id="A6JF74"/>
<accession>A6JF74</accession>
<evidence type="ECO:0000313" key="3">
    <source>
        <dbReference type="Proteomes" id="UP000234681"/>
    </source>
</evidence>
<feature type="compositionally biased region" description="Polar residues" evidence="1">
    <location>
        <begin position="1"/>
        <end position="12"/>
    </location>
</feature>